<reference evidence="2" key="1">
    <citation type="submission" date="2022-11" db="EMBL/GenBank/DDBJ databases">
        <authorList>
            <person name="Kikuchi T."/>
        </authorList>
    </citation>
    <scope>NUCLEOTIDE SEQUENCE</scope>
    <source>
        <strain evidence="2">PS1010</strain>
    </source>
</reference>
<keyword evidence="3" id="KW-1185">Reference proteome</keyword>
<proteinExistence type="predicted"/>
<evidence type="ECO:0000313" key="3">
    <source>
        <dbReference type="Proteomes" id="UP001152747"/>
    </source>
</evidence>
<protein>
    <submittedName>
        <fullName evidence="2">Uncharacterized protein</fullName>
    </submittedName>
</protein>
<organism evidence="2 3">
    <name type="scientific">Caenorhabditis angaria</name>
    <dbReference type="NCBI Taxonomy" id="860376"/>
    <lineage>
        <taxon>Eukaryota</taxon>
        <taxon>Metazoa</taxon>
        <taxon>Ecdysozoa</taxon>
        <taxon>Nematoda</taxon>
        <taxon>Chromadorea</taxon>
        <taxon>Rhabditida</taxon>
        <taxon>Rhabditina</taxon>
        <taxon>Rhabditomorpha</taxon>
        <taxon>Rhabditoidea</taxon>
        <taxon>Rhabditidae</taxon>
        <taxon>Peloderinae</taxon>
        <taxon>Caenorhabditis</taxon>
    </lineage>
</organism>
<evidence type="ECO:0000313" key="2">
    <source>
        <dbReference type="EMBL" id="CAI5455979.1"/>
    </source>
</evidence>
<accession>A0A9P1N9C5</accession>
<evidence type="ECO:0000256" key="1">
    <source>
        <dbReference type="SAM" id="SignalP"/>
    </source>
</evidence>
<feature type="chain" id="PRO_5040241207" evidence="1">
    <location>
        <begin position="19"/>
        <end position="171"/>
    </location>
</feature>
<gene>
    <name evidence="2" type="ORF">CAMP_LOCUS18616</name>
</gene>
<dbReference type="Proteomes" id="UP001152747">
    <property type="component" value="Unassembled WGS sequence"/>
</dbReference>
<comment type="caution">
    <text evidence="2">The sequence shown here is derived from an EMBL/GenBank/DDBJ whole genome shotgun (WGS) entry which is preliminary data.</text>
</comment>
<dbReference type="EMBL" id="CANHGI010000006">
    <property type="protein sequence ID" value="CAI5455979.1"/>
    <property type="molecule type" value="Genomic_DNA"/>
</dbReference>
<feature type="signal peptide" evidence="1">
    <location>
        <begin position="1"/>
        <end position="18"/>
    </location>
</feature>
<sequence>MKVFLTALVLGFAFGGFAQKFTYTQGVKLFPSNGTGVIQEEVTYSPKEHFFKILGKTSPSGGKLTKNEHKKAMLTEDDRLCIDFVAWYQELPRDVVGTIPTSEKVINAGILNKPYKLPTIFESLEKIRNIKPRYYKWSLIELLDDGLVKNHYFECLTDLKYILFIKNERLQ</sequence>
<keyword evidence="1" id="KW-0732">Signal</keyword>
<name>A0A9P1N9C5_9PELO</name>
<dbReference type="AlphaFoldDB" id="A0A9P1N9C5"/>